<dbReference type="RefSeq" id="WP_289841783.1">
    <property type="nucleotide sequence ID" value="NZ_CATKSH010000009.1"/>
</dbReference>
<keyword evidence="6 7" id="KW-0472">Membrane</keyword>
<feature type="transmembrane region" description="Helical" evidence="7">
    <location>
        <begin position="452"/>
        <end position="470"/>
    </location>
</feature>
<feature type="transmembrane region" description="Helical" evidence="7">
    <location>
        <begin position="415"/>
        <end position="440"/>
    </location>
</feature>
<keyword evidence="2" id="KW-0813">Transport</keyword>
<dbReference type="InterPro" id="IPR006726">
    <property type="entry name" value="PHBA_efflux_AaeB/fusaric-R"/>
</dbReference>
<comment type="caution">
    <text evidence="8">The sequence shown here is derived from an EMBL/GenBank/DDBJ whole genome shotgun (WGS) entry which is preliminary data.</text>
</comment>
<feature type="transmembrane region" description="Helical" evidence="7">
    <location>
        <begin position="84"/>
        <end position="102"/>
    </location>
</feature>
<evidence type="ECO:0000256" key="5">
    <source>
        <dbReference type="ARBA" id="ARBA00022989"/>
    </source>
</evidence>
<evidence type="ECO:0000313" key="9">
    <source>
        <dbReference type="Proteomes" id="UP001176960"/>
    </source>
</evidence>
<feature type="transmembrane region" description="Helical" evidence="7">
    <location>
        <begin position="482"/>
        <end position="507"/>
    </location>
</feature>
<dbReference type="GO" id="GO:0022857">
    <property type="term" value="F:transmembrane transporter activity"/>
    <property type="evidence" value="ECO:0007669"/>
    <property type="project" value="InterPro"/>
</dbReference>
<proteinExistence type="predicted"/>
<keyword evidence="4 7" id="KW-0812">Transmembrane</keyword>
<evidence type="ECO:0000313" key="8">
    <source>
        <dbReference type="EMBL" id="CAI9120951.1"/>
    </source>
</evidence>
<dbReference type="GO" id="GO:0005886">
    <property type="term" value="C:plasma membrane"/>
    <property type="evidence" value="ECO:0007669"/>
    <property type="project" value="UniProtKB-SubCell"/>
</dbReference>
<evidence type="ECO:0000256" key="4">
    <source>
        <dbReference type="ARBA" id="ARBA00022692"/>
    </source>
</evidence>
<dbReference type="PANTHER" id="PTHR30509">
    <property type="entry name" value="P-HYDROXYBENZOIC ACID EFFLUX PUMP SUBUNIT-RELATED"/>
    <property type="match status" value="1"/>
</dbReference>
<dbReference type="Proteomes" id="UP001176960">
    <property type="component" value="Unassembled WGS sequence"/>
</dbReference>
<reference evidence="8" key="1">
    <citation type="submission" date="2023-03" db="EMBL/GenBank/DDBJ databases">
        <authorList>
            <person name="Cleenwerck I."/>
        </authorList>
    </citation>
    <scope>NUCLEOTIDE SEQUENCE</scope>
    <source>
        <strain evidence="8">LMG 32879</strain>
    </source>
</reference>
<dbReference type="Pfam" id="PF04632">
    <property type="entry name" value="FUSC"/>
    <property type="match status" value="1"/>
</dbReference>
<evidence type="ECO:0000256" key="3">
    <source>
        <dbReference type="ARBA" id="ARBA00022475"/>
    </source>
</evidence>
<feature type="transmembrane region" description="Helical" evidence="7">
    <location>
        <begin position="108"/>
        <end position="128"/>
    </location>
</feature>
<keyword evidence="5 7" id="KW-1133">Transmembrane helix</keyword>
<feature type="transmembrane region" description="Helical" evidence="7">
    <location>
        <begin position="527"/>
        <end position="550"/>
    </location>
</feature>
<dbReference type="EMBL" id="CATKSH010000009">
    <property type="protein sequence ID" value="CAI9120951.1"/>
    <property type="molecule type" value="Genomic_DNA"/>
</dbReference>
<gene>
    <name evidence="8" type="ORF">LMG32879_001793</name>
</gene>
<accession>A0AA35URQ8</accession>
<evidence type="ECO:0000256" key="2">
    <source>
        <dbReference type="ARBA" id="ARBA00022448"/>
    </source>
</evidence>
<keyword evidence="9" id="KW-1185">Reference proteome</keyword>
<evidence type="ECO:0000256" key="6">
    <source>
        <dbReference type="ARBA" id="ARBA00023136"/>
    </source>
</evidence>
<sequence length="724" mass="79873">MSHAQGTPRRNVLLDALAPYWQKLRWLYAPDPVMAGYALRTTFSSLLALGIALKMELGSPQWAALTVWMVAQGTRGRSLAKARWHLFGMVLGVICAIALVASCPQQPLMFIVLLALGIGSFCMIGTFLPGPATMTNYRIHGMRATGFTYAIISLDGITDPSHIFDTAAARATYIVLGIVIEASVSALFQLGLASRTRRQLSNNFRQSLEPALQSISNLLAGKPNAMDNARSLFANVTALGDQVEFAEVELGHRDHAGDHARAALGDIAILLARGLDLATLMRLPMAQNDAFHAEAQAIRQFLDSLSSRLDDAAGMKEPLAELRELRRHCRRVVVEAFTTSNDDSAAQEVTLRHGMLQQALVELIDALRVALQQFEASRNPPRHDTFRDPIRTYRDWHQALANSLRASMTVLGAGLIWVTTSWSSGLTFVMFVAIVCSLFSTLERPALATQSFLKGAFCAVFAGGVLNLFLLAEPTTYEVMAFWFGIATLLGGLAFAYPPLALAAVSYNLFLPIIVGPDNQARTDEITYFNTSLPLLLGLCYAAWMFRVFLPYDPAHERWTMRGNILSELRRLASSRTPATIDDIVARNIDRFVRLMNNQASTPAPVVSAYLNGILAAMRVQLNLLRLRTILYSQALQPSAHRALAVMMRRMAHFSGRYGGHYGRTLRATQLCIAILRKSESVEGDPRRRFVLIAALASLDVISVELDTHRVFFDARNPYYDPST</sequence>
<comment type="subcellular location">
    <subcellularLocation>
        <location evidence="1">Cell membrane</location>
        <topology evidence="1">Multi-pass membrane protein</topology>
    </subcellularLocation>
</comment>
<evidence type="ECO:0000256" key="7">
    <source>
        <dbReference type="SAM" id="Phobius"/>
    </source>
</evidence>
<name>A0AA35URQ8_9PROT</name>
<protein>
    <submittedName>
        <fullName evidence="8">FUSC family protein</fullName>
    </submittedName>
</protein>
<feature type="transmembrane region" description="Helical" evidence="7">
    <location>
        <begin position="170"/>
        <end position="192"/>
    </location>
</feature>
<dbReference type="AlphaFoldDB" id="A0AA35URQ8"/>
<keyword evidence="3" id="KW-1003">Cell membrane</keyword>
<dbReference type="PANTHER" id="PTHR30509:SF9">
    <property type="entry name" value="MULTIDRUG RESISTANCE PROTEIN MDTO"/>
    <property type="match status" value="1"/>
</dbReference>
<evidence type="ECO:0000256" key="1">
    <source>
        <dbReference type="ARBA" id="ARBA00004651"/>
    </source>
</evidence>
<organism evidence="8 9">
    <name type="scientific">Brytella acorum</name>
    <dbReference type="NCBI Taxonomy" id="2959299"/>
    <lineage>
        <taxon>Bacteria</taxon>
        <taxon>Pseudomonadati</taxon>
        <taxon>Pseudomonadota</taxon>
        <taxon>Alphaproteobacteria</taxon>
        <taxon>Acetobacterales</taxon>
        <taxon>Acetobacteraceae</taxon>
        <taxon>Brytella</taxon>
    </lineage>
</organism>